<dbReference type="GO" id="GO:0061693">
    <property type="term" value="F:alpha-D-ribose 1-methylphosphonate 5-triphosphate synthase activity"/>
    <property type="evidence" value="ECO:0007669"/>
    <property type="project" value="UniProtKB-EC"/>
</dbReference>
<dbReference type="InParanoid" id="A0A1Y5TYS4"/>
<gene>
    <name evidence="1" type="primary">phnH</name>
    <name evidence="1" type="ORF">OCH7691_04037</name>
</gene>
<dbReference type="SUPFAM" id="SSF159709">
    <property type="entry name" value="PhnH-like"/>
    <property type="match status" value="1"/>
</dbReference>
<dbReference type="InterPro" id="IPR038058">
    <property type="entry name" value="PhnH-like_sp"/>
</dbReference>
<dbReference type="InterPro" id="IPR008772">
    <property type="entry name" value="Phosphonate_metab_PhnH"/>
</dbReference>
<evidence type="ECO:0000313" key="2">
    <source>
        <dbReference type="Proteomes" id="UP000193200"/>
    </source>
</evidence>
<dbReference type="AlphaFoldDB" id="A0A1Y5TYS4"/>
<reference evidence="1 2" key="1">
    <citation type="submission" date="2017-03" db="EMBL/GenBank/DDBJ databases">
        <authorList>
            <person name="Afonso C.L."/>
            <person name="Miller P.J."/>
            <person name="Scott M.A."/>
            <person name="Spackman E."/>
            <person name="Goraichik I."/>
            <person name="Dimitrov K.M."/>
            <person name="Suarez D.L."/>
            <person name="Swayne D.E."/>
        </authorList>
    </citation>
    <scope>NUCLEOTIDE SEQUENCE [LARGE SCALE GENOMIC DNA]</scope>
    <source>
        <strain evidence="1 2">CECT 7691</strain>
    </source>
</reference>
<organism evidence="1 2">
    <name type="scientific">Oceanibacterium hippocampi</name>
    <dbReference type="NCBI Taxonomy" id="745714"/>
    <lineage>
        <taxon>Bacteria</taxon>
        <taxon>Pseudomonadati</taxon>
        <taxon>Pseudomonadota</taxon>
        <taxon>Alphaproteobacteria</taxon>
        <taxon>Sneathiellales</taxon>
        <taxon>Sneathiellaceae</taxon>
        <taxon>Oceanibacterium</taxon>
    </lineage>
</organism>
<keyword evidence="2" id="KW-1185">Reference proteome</keyword>
<sequence>MTSHLATAPRAPAAGFTDPVRDAQEVFRAVLQAQSHPGRRVRVPSGPAAPAPLGRAMAGVLLALADLDTPLWLQRGEEAALAYLRFHTGAPVAADPAAAAFAIVTEASTMPPLDSFRAGDADYPEVAATVLIAVAGFGQGQQVSLAGPGIERRQGFAADGLGAEFWAAWRANRGRFPLGVDALLFTDDEVVALPRSVGPEG</sequence>
<dbReference type="PIRSF" id="PIRSF020680">
    <property type="entry name" value="PhnH"/>
    <property type="match status" value="1"/>
</dbReference>
<protein>
    <submittedName>
        <fullName evidence="1">Alpha-D-ribose 1-methylphosphonate 5-triphosphate synthase subunit PhnH</fullName>
        <ecNumber evidence="1">2.7.8.37</ecNumber>
    </submittedName>
</protein>
<dbReference type="Gene3D" id="3.40.50.11310">
    <property type="entry name" value="Bacterial phosphonate metabolism protein PhnH"/>
    <property type="match status" value="1"/>
</dbReference>
<accession>A0A1Y5TYS4</accession>
<dbReference type="EC" id="2.7.8.37" evidence="1"/>
<keyword evidence="1" id="KW-0808">Transferase</keyword>
<dbReference type="RefSeq" id="WP_085885363.1">
    <property type="nucleotide sequence ID" value="NZ_FWFR01000004.1"/>
</dbReference>
<dbReference type="NCBIfam" id="TIGR03292">
    <property type="entry name" value="PhnH_redo"/>
    <property type="match status" value="1"/>
</dbReference>
<dbReference type="EMBL" id="FWFR01000004">
    <property type="protein sequence ID" value="SLN76109.1"/>
    <property type="molecule type" value="Genomic_DNA"/>
</dbReference>
<dbReference type="Proteomes" id="UP000193200">
    <property type="component" value="Unassembled WGS sequence"/>
</dbReference>
<dbReference type="OrthoDB" id="9814509at2"/>
<dbReference type="Pfam" id="PF05845">
    <property type="entry name" value="PhnH"/>
    <property type="match status" value="1"/>
</dbReference>
<evidence type="ECO:0000313" key="1">
    <source>
        <dbReference type="EMBL" id="SLN76109.1"/>
    </source>
</evidence>
<proteinExistence type="predicted"/>
<dbReference type="GO" id="GO:0019634">
    <property type="term" value="P:organic phosphonate metabolic process"/>
    <property type="evidence" value="ECO:0007669"/>
    <property type="project" value="InterPro"/>
</dbReference>
<name>A0A1Y5TYS4_9PROT</name>
<dbReference type="FunCoup" id="A0A1Y5TYS4">
    <property type="interactions" value="18"/>
</dbReference>